<dbReference type="Proteomes" id="UP000006281">
    <property type="component" value="Chromosome"/>
</dbReference>
<gene>
    <name evidence="3" type="ordered locus">BN6_70590</name>
</gene>
<accession>K0KBT6</accession>
<organism evidence="3 4">
    <name type="scientific">Saccharothrix espanaensis (strain ATCC 51144 / DSM 44229 / JCM 9112 / NBRC 15066 / NRRL 15764)</name>
    <dbReference type="NCBI Taxonomy" id="1179773"/>
    <lineage>
        <taxon>Bacteria</taxon>
        <taxon>Bacillati</taxon>
        <taxon>Actinomycetota</taxon>
        <taxon>Actinomycetes</taxon>
        <taxon>Pseudonocardiales</taxon>
        <taxon>Pseudonocardiaceae</taxon>
        <taxon>Saccharothrix</taxon>
    </lineage>
</organism>
<sequence>MLYMEQIGLRELRHHTGEYLRRAEAGERIAVTDHGRVVAEIGPPTEDASSLRDQLIVNGELLRGRGGPFPEPLPPTTGTPLSEVLRQMREDERW</sequence>
<dbReference type="KEGG" id="sesp:BN6_70590"/>
<dbReference type="PANTHER" id="PTHR35377:SF5">
    <property type="entry name" value="ANTITOXIN VAPB46"/>
    <property type="match status" value="1"/>
</dbReference>
<dbReference type="Pfam" id="PF02604">
    <property type="entry name" value="PhdYeFM_antitox"/>
    <property type="match status" value="1"/>
</dbReference>
<dbReference type="SUPFAM" id="SSF143120">
    <property type="entry name" value="YefM-like"/>
    <property type="match status" value="1"/>
</dbReference>
<comment type="similarity">
    <text evidence="1 2">Belongs to the phD/YefM antitoxin family.</text>
</comment>
<dbReference type="AlphaFoldDB" id="K0KBT6"/>
<dbReference type="EMBL" id="HE804045">
    <property type="protein sequence ID" value="CCH34294.1"/>
    <property type="molecule type" value="Genomic_DNA"/>
</dbReference>
<evidence type="ECO:0000313" key="4">
    <source>
        <dbReference type="Proteomes" id="UP000006281"/>
    </source>
</evidence>
<dbReference type="eggNOG" id="COG4118">
    <property type="taxonomic scope" value="Bacteria"/>
</dbReference>
<proteinExistence type="inferred from homology"/>
<evidence type="ECO:0000313" key="3">
    <source>
        <dbReference type="EMBL" id="CCH34294.1"/>
    </source>
</evidence>
<comment type="function">
    <text evidence="2">Antitoxin component of a type II toxin-antitoxin (TA) system.</text>
</comment>
<dbReference type="PANTHER" id="PTHR35377">
    <property type="entry name" value="ANTITOXIN VAPB49-RELATED-RELATED"/>
    <property type="match status" value="1"/>
</dbReference>
<dbReference type="InterPro" id="IPR051416">
    <property type="entry name" value="phD-YefM_TA_antitoxins"/>
</dbReference>
<dbReference type="BioCyc" id="SESP1179773:BN6_RS34055-MONOMER"/>
<dbReference type="InterPro" id="IPR006442">
    <property type="entry name" value="Antitoxin_Phd/YefM"/>
</dbReference>
<dbReference type="GO" id="GO:0097351">
    <property type="term" value="F:toxin sequestering activity"/>
    <property type="evidence" value="ECO:0007669"/>
    <property type="project" value="TreeGrafter"/>
</dbReference>
<dbReference type="HOGENOM" id="CLU_163140_2_2_11"/>
<dbReference type="InterPro" id="IPR036165">
    <property type="entry name" value="YefM-like_sf"/>
</dbReference>
<dbReference type="STRING" id="1179773.BN6_70590"/>
<evidence type="ECO:0000256" key="1">
    <source>
        <dbReference type="ARBA" id="ARBA00009981"/>
    </source>
</evidence>
<name>K0KBT6_SACES</name>
<protein>
    <recommendedName>
        <fullName evidence="2">Antitoxin</fullName>
    </recommendedName>
</protein>
<dbReference type="Gene3D" id="3.40.1620.10">
    <property type="entry name" value="YefM-like domain"/>
    <property type="match status" value="1"/>
</dbReference>
<reference evidence="3 4" key="1">
    <citation type="journal article" date="2012" name="BMC Genomics">
        <title>Complete genome sequence of Saccharothrix espanaensis DSM 44229T and comparison to the other completely sequenced Pseudonocardiaceae.</title>
        <authorList>
            <person name="Strobel T."/>
            <person name="Al-Dilaimi A."/>
            <person name="Blom J."/>
            <person name="Gessner A."/>
            <person name="Kalinowski J."/>
            <person name="Luzhetska M."/>
            <person name="Puhler A."/>
            <person name="Szczepanowski R."/>
            <person name="Bechthold A."/>
            <person name="Ruckert C."/>
        </authorList>
    </citation>
    <scope>NUCLEOTIDE SEQUENCE [LARGE SCALE GENOMIC DNA]</scope>
    <source>
        <strain evidence="4">ATCC 51144 / DSM 44229 / JCM 9112 / NBRC 15066 / NRRL 15764</strain>
    </source>
</reference>
<dbReference type="NCBIfam" id="TIGR01552">
    <property type="entry name" value="phd_fam"/>
    <property type="match status" value="1"/>
</dbReference>
<evidence type="ECO:0000256" key="2">
    <source>
        <dbReference type="RuleBase" id="RU362080"/>
    </source>
</evidence>
<dbReference type="PATRIC" id="fig|1179773.3.peg.7133"/>
<keyword evidence="4" id="KW-1185">Reference proteome</keyword>